<dbReference type="AlphaFoldDB" id="A0A2T0FHR8"/>
<proteinExistence type="predicted"/>
<gene>
    <name evidence="4" type="ORF">B9G98_02109</name>
</gene>
<dbReference type="FunFam" id="1.10.472.80:FF:000027">
    <property type="entry name" value="GTPase activating protein (Evi5)"/>
    <property type="match status" value="1"/>
</dbReference>
<dbReference type="Gene3D" id="1.10.472.80">
    <property type="entry name" value="Ypt/Rab-GAP domain of gyp1p, domain 3"/>
    <property type="match status" value="1"/>
</dbReference>
<feature type="compositionally biased region" description="Basic and acidic residues" evidence="2">
    <location>
        <begin position="1"/>
        <end position="10"/>
    </location>
</feature>
<dbReference type="InterPro" id="IPR050302">
    <property type="entry name" value="Rab_GAP_TBC_domain"/>
</dbReference>
<dbReference type="PROSITE" id="PS50086">
    <property type="entry name" value="TBC_RABGAP"/>
    <property type="match status" value="1"/>
</dbReference>
<reference evidence="4 5" key="1">
    <citation type="submission" date="2017-04" db="EMBL/GenBank/DDBJ databases">
        <title>Genome sequencing of [Candida] sorbophila.</title>
        <authorList>
            <person name="Ahn J.O."/>
        </authorList>
    </citation>
    <scope>NUCLEOTIDE SEQUENCE [LARGE SCALE GENOMIC DNA]</scope>
    <source>
        <strain evidence="4 5">DS02</strain>
    </source>
</reference>
<dbReference type="GO" id="GO:0005096">
    <property type="term" value="F:GTPase activator activity"/>
    <property type="evidence" value="ECO:0007669"/>
    <property type="project" value="TreeGrafter"/>
</dbReference>
<evidence type="ECO:0000313" key="5">
    <source>
        <dbReference type="Proteomes" id="UP000238350"/>
    </source>
</evidence>
<dbReference type="GeneID" id="36515857"/>
<dbReference type="Gene3D" id="1.10.10.750">
    <property type="entry name" value="Ypt/Rab-GAP domain of gyp1p, domain 1"/>
    <property type="match status" value="1"/>
</dbReference>
<organism evidence="4 5">
    <name type="scientific">Wickerhamiella sorbophila</name>
    <dbReference type="NCBI Taxonomy" id="45607"/>
    <lineage>
        <taxon>Eukaryota</taxon>
        <taxon>Fungi</taxon>
        <taxon>Dikarya</taxon>
        <taxon>Ascomycota</taxon>
        <taxon>Saccharomycotina</taxon>
        <taxon>Dipodascomycetes</taxon>
        <taxon>Dipodascales</taxon>
        <taxon>Trichomonascaceae</taxon>
        <taxon>Wickerhamiella</taxon>
    </lineage>
</organism>
<evidence type="ECO:0000259" key="3">
    <source>
        <dbReference type="PROSITE" id="PS50086"/>
    </source>
</evidence>
<feature type="region of interest" description="Disordered" evidence="2">
    <location>
        <begin position="1"/>
        <end position="172"/>
    </location>
</feature>
<dbReference type="InterPro" id="IPR035969">
    <property type="entry name" value="Rab-GAP_TBC_sf"/>
</dbReference>
<keyword evidence="1" id="KW-0175">Coiled coil</keyword>
<dbReference type="STRING" id="45607.A0A2T0FHR8"/>
<comment type="caution">
    <text evidence="4">The sequence shown here is derived from an EMBL/GenBank/DDBJ whole genome shotgun (WGS) entry which is preliminary data.</text>
</comment>
<feature type="compositionally biased region" description="Polar residues" evidence="2">
    <location>
        <begin position="101"/>
        <end position="111"/>
    </location>
</feature>
<feature type="compositionally biased region" description="Low complexity" evidence="2">
    <location>
        <begin position="45"/>
        <end position="73"/>
    </location>
</feature>
<dbReference type="GO" id="GO:0031267">
    <property type="term" value="F:small GTPase binding"/>
    <property type="evidence" value="ECO:0007669"/>
    <property type="project" value="TreeGrafter"/>
</dbReference>
<feature type="coiled-coil region" evidence="1">
    <location>
        <begin position="543"/>
        <end position="639"/>
    </location>
</feature>
<dbReference type="EMBL" id="NDIQ01000021">
    <property type="protein sequence ID" value="PRT54489.1"/>
    <property type="molecule type" value="Genomic_DNA"/>
</dbReference>
<protein>
    <submittedName>
        <fullName evidence="4">GTPase-activating protein GYP5</fullName>
    </submittedName>
</protein>
<evidence type="ECO:0000313" key="4">
    <source>
        <dbReference type="EMBL" id="PRT54489.1"/>
    </source>
</evidence>
<dbReference type="SMART" id="SM00164">
    <property type="entry name" value="TBC"/>
    <property type="match status" value="1"/>
</dbReference>
<feature type="domain" description="Rab-GAP TBC" evidence="3">
    <location>
        <begin position="284"/>
        <end position="462"/>
    </location>
</feature>
<evidence type="ECO:0000256" key="2">
    <source>
        <dbReference type="SAM" id="MobiDB-lite"/>
    </source>
</evidence>
<keyword evidence="5" id="KW-1185">Reference proteome</keyword>
<dbReference type="InterPro" id="IPR000195">
    <property type="entry name" value="Rab-GAP-TBC_dom"/>
</dbReference>
<dbReference type="GO" id="GO:0030427">
    <property type="term" value="C:site of polarized growth"/>
    <property type="evidence" value="ECO:0007669"/>
    <property type="project" value="UniProtKB-ARBA"/>
</dbReference>
<dbReference type="OrthoDB" id="295078at2759"/>
<dbReference type="PANTHER" id="PTHR47219">
    <property type="entry name" value="RAB GTPASE-ACTIVATING PROTEIN 1-LIKE"/>
    <property type="match status" value="1"/>
</dbReference>
<sequence>MASQTHKIESESPTGADPEVIREEDATVEAGNSQEEPHAAPPESPALSLSESSAVPTPTASATASPQLPSSPTCSEEPVVRRKSRSGRPISANPGVMSPVLRQTSNPSSSGLERRQSRRYSRILPIDTSEAPATPALPSPTKESPPEDNSVRSESRSNSIFGSLLRPEKAPNSSPIKRFQWFKHNNLSGSVVSPMQSTDSLVPGPRSDFVLRRINATNEQRQGEEAKEDFRSGIRELQQNFAEMTRESDRYAGIDWEFWSQVVQDFELVARTQSLHLRKAIQGGFPPELRGILWQLIASSKSAALEHLYSSLAAETSPHEGAIEKDLDRTSMAKQVDRASLMRLLKAYSLFDPEVGYTQGMAFLAVPLLFDLSEYDAFCLFVQLMKGYDFRSLFLPEMPGLHLKLYQFERLIEDRLETVHTHLKRQGVLPSMYASQWFLTLFAYKFPLSLVERIFDIVVAEGYEAVLRFGFALIVKSADRILQLDFDDLLPFLKDIIFDCYVETPNDLVKDASLVELTPSVLAKYELEHQELNRFERERNEQIDSLRSSNSRLTLQVRQLETSLAELNLEHVEIANKMVESGLENARLTFENEELQREVDFLRQAVVDESDKVDLLKKVEELSEIRRRLESQIGGLQDALSELATASPRLK</sequence>
<dbReference type="Gene3D" id="1.10.8.270">
    <property type="entry name" value="putative rabgap domain of human tbc1 domain family member 14 like domains"/>
    <property type="match status" value="1"/>
</dbReference>
<name>A0A2T0FHR8_9ASCO</name>
<dbReference type="Proteomes" id="UP000238350">
    <property type="component" value="Unassembled WGS sequence"/>
</dbReference>
<dbReference type="SUPFAM" id="SSF47923">
    <property type="entry name" value="Ypt/Rab-GAP domain of gyp1p"/>
    <property type="match status" value="2"/>
</dbReference>
<dbReference type="PANTHER" id="PTHR47219:SF9">
    <property type="entry name" value="GTPASE ACTIVATING PROTEIN AND CENTROSOME-ASSOCIATED, ISOFORM B"/>
    <property type="match status" value="1"/>
</dbReference>
<evidence type="ECO:0000256" key="1">
    <source>
        <dbReference type="SAM" id="Coils"/>
    </source>
</evidence>
<dbReference type="Pfam" id="PF23436">
    <property type="entry name" value="RabGap-TBC_2"/>
    <property type="match status" value="1"/>
</dbReference>
<dbReference type="RefSeq" id="XP_024664434.1">
    <property type="nucleotide sequence ID" value="XM_024808666.1"/>
</dbReference>
<accession>A0A2T0FHR8</accession>